<organism evidence="1 2">
    <name type="scientific">Brevundimonas goettingensis</name>
    <dbReference type="NCBI Taxonomy" id="2774190"/>
    <lineage>
        <taxon>Bacteria</taxon>
        <taxon>Pseudomonadati</taxon>
        <taxon>Pseudomonadota</taxon>
        <taxon>Alphaproteobacteria</taxon>
        <taxon>Caulobacterales</taxon>
        <taxon>Caulobacteraceae</taxon>
        <taxon>Brevundimonas</taxon>
    </lineage>
</organism>
<dbReference type="Proteomes" id="UP000663918">
    <property type="component" value="Chromosome"/>
</dbReference>
<dbReference type="RefSeq" id="WP_207870662.1">
    <property type="nucleotide sequence ID" value="NZ_CP062222.1"/>
</dbReference>
<accession>A0A975C426</accession>
<gene>
    <name evidence="1" type="ORF">IFJ75_00675</name>
</gene>
<sequence length="194" mass="20692">MKASTTYRLKLASVGTLAGGSLISALALAIALAAPQIHVPVFDAFGVGAEARADAALESVDPAEALRANRASLNAAPMAAAGWLRIAWLQTRDGSPLNAEGLDALEKSYTVAPFGPDVTVWRLNFLYEHWNELTPKLREEASHETVMGLGWRLDASKISNPSGRLAASLNQVQQTRRYQEAQARARDAAAASGR</sequence>
<evidence type="ECO:0000313" key="2">
    <source>
        <dbReference type="Proteomes" id="UP000663918"/>
    </source>
</evidence>
<dbReference type="EMBL" id="CP062222">
    <property type="protein sequence ID" value="QTC91485.1"/>
    <property type="molecule type" value="Genomic_DNA"/>
</dbReference>
<evidence type="ECO:0000313" key="1">
    <source>
        <dbReference type="EMBL" id="QTC91485.1"/>
    </source>
</evidence>
<keyword evidence="2" id="KW-1185">Reference proteome</keyword>
<dbReference type="KEGG" id="bgoe:IFJ75_00675"/>
<protein>
    <submittedName>
        <fullName evidence="1">Uncharacterized protein</fullName>
    </submittedName>
</protein>
<name>A0A975C426_9CAUL</name>
<reference evidence="1" key="1">
    <citation type="submission" date="2020-09" db="EMBL/GenBank/DDBJ databases">
        <title>Brevundimonas sp. LVF2 isolated from a puddle in Goettingen, Germany.</title>
        <authorList>
            <person name="Friedrich I."/>
            <person name="Klassen A."/>
            <person name="Hannes N."/>
            <person name="Schneider D."/>
            <person name="Hertel R."/>
            <person name="Daniel R."/>
        </authorList>
    </citation>
    <scope>NUCLEOTIDE SEQUENCE</scope>
    <source>
        <strain evidence="1">LVF2</strain>
    </source>
</reference>
<dbReference type="AlphaFoldDB" id="A0A975C426"/>
<proteinExistence type="predicted"/>